<keyword evidence="2" id="KW-1185">Reference proteome</keyword>
<feature type="compositionally biased region" description="Basic residues" evidence="1">
    <location>
        <begin position="111"/>
        <end position="121"/>
    </location>
</feature>
<dbReference type="Proteomes" id="UP000504640">
    <property type="component" value="Unplaced"/>
</dbReference>
<dbReference type="CTD" id="123096"/>
<dbReference type="RefSeq" id="XP_032143300.1">
    <property type="nucleotide sequence ID" value="XM_032287409.1"/>
</dbReference>
<name>A0A6J3IMJ5_SAPAP</name>
<evidence type="ECO:0000313" key="2">
    <source>
        <dbReference type="Proteomes" id="UP000504640"/>
    </source>
</evidence>
<accession>A0A6J3IMJ5</accession>
<sequence length="331" mass="33911">MALDFLAGCAGGVAGVLVGHPFDTVKMGVSLTLESASAASGPECGQASVPRDLALLQVHYQARERAGPVQGPGLAAHGAHLHQRAGVRGAGQHPPGPGPRLAAEPVPGGRRSGRHSVRHLLPHGAGQDAAAAAGHGPGARLQGLAGLPGADLRKRGAARRQPGHGVHAAARDAQLRRLLPHLRRAHAGTGLRAGRPPAGAQAAAGGRHVGHRVLALHLPLGRGQIAAAGGRAAGRPALPRHPGLHAPELPRRGLARLHAGTGVHAAARLPRQRRHFRHRHCGAHLCAWRGGQARGRGCARCPCGTRPGAALQPVRLAPCLLPRGPSRKLQT</sequence>
<dbReference type="GeneID" id="116557767"/>
<proteinExistence type="predicted"/>
<gene>
    <name evidence="3" type="primary">SLC25A29</name>
</gene>
<reference evidence="3" key="1">
    <citation type="submission" date="2025-08" db="UniProtKB">
        <authorList>
            <consortium name="RefSeq"/>
        </authorList>
    </citation>
    <scope>IDENTIFICATION</scope>
    <source>
        <tissue evidence="3">Blood</tissue>
    </source>
</reference>
<feature type="compositionally biased region" description="Low complexity" evidence="1">
    <location>
        <begin position="124"/>
        <end position="134"/>
    </location>
</feature>
<feature type="region of interest" description="Disordered" evidence="1">
    <location>
        <begin position="87"/>
        <end position="146"/>
    </location>
</feature>
<evidence type="ECO:0000256" key="1">
    <source>
        <dbReference type="SAM" id="MobiDB-lite"/>
    </source>
</evidence>
<organism evidence="2 3">
    <name type="scientific">Sapajus apella</name>
    <name type="common">Brown-capped capuchin</name>
    <name type="synonym">Cebus apella</name>
    <dbReference type="NCBI Taxonomy" id="9515"/>
    <lineage>
        <taxon>Eukaryota</taxon>
        <taxon>Metazoa</taxon>
        <taxon>Chordata</taxon>
        <taxon>Craniata</taxon>
        <taxon>Vertebrata</taxon>
        <taxon>Euteleostomi</taxon>
        <taxon>Mammalia</taxon>
        <taxon>Eutheria</taxon>
        <taxon>Euarchontoglires</taxon>
        <taxon>Primates</taxon>
        <taxon>Haplorrhini</taxon>
        <taxon>Platyrrhini</taxon>
        <taxon>Cebidae</taxon>
        <taxon>Cebinae</taxon>
        <taxon>Sapajus</taxon>
    </lineage>
</organism>
<protein>
    <submittedName>
        <fullName evidence="3">Mitochondrial basic amino acids transporter isoform X1</fullName>
    </submittedName>
</protein>
<dbReference type="AlphaFoldDB" id="A0A6J3IMJ5"/>
<evidence type="ECO:0000313" key="3">
    <source>
        <dbReference type="RefSeq" id="XP_032143300.1"/>
    </source>
</evidence>